<dbReference type="Proteomes" id="UP000178602">
    <property type="component" value="Unassembled WGS sequence"/>
</dbReference>
<evidence type="ECO:0000313" key="1">
    <source>
        <dbReference type="EMBL" id="OGC27544.1"/>
    </source>
</evidence>
<proteinExistence type="predicted"/>
<protein>
    <recommendedName>
        <fullName evidence="3">Lipoprotein</fullName>
    </recommendedName>
</protein>
<dbReference type="EMBL" id="MEUG01000001">
    <property type="protein sequence ID" value="OGC27544.1"/>
    <property type="molecule type" value="Genomic_DNA"/>
</dbReference>
<dbReference type="AlphaFoldDB" id="A0A1F4T4B2"/>
<name>A0A1F4T4B2_UNCSA</name>
<dbReference type="Gene3D" id="3.40.390.10">
    <property type="entry name" value="Collagenase (Catalytic Domain)"/>
    <property type="match status" value="1"/>
</dbReference>
<dbReference type="PROSITE" id="PS51257">
    <property type="entry name" value="PROKAR_LIPOPROTEIN"/>
    <property type="match status" value="1"/>
</dbReference>
<evidence type="ECO:0000313" key="2">
    <source>
        <dbReference type="Proteomes" id="UP000178602"/>
    </source>
</evidence>
<organism evidence="1 2">
    <name type="scientific">candidate division WOR-1 bacterium RIFOXYC12_FULL_54_18</name>
    <dbReference type="NCBI Taxonomy" id="1802584"/>
    <lineage>
        <taxon>Bacteria</taxon>
        <taxon>Bacillati</taxon>
        <taxon>Saganbacteria</taxon>
    </lineage>
</organism>
<reference evidence="1 2" key="1">
    <citation type="journal article" date="2016" name="Nat. Commun.">
        <title>Thousands of microbial genomes shed light on interconnected biogeochemical processes in an aquifer system.</title>
        <authorList>
            <person name="Anantharaman K."/>
            <person name="Brown C.T."/>
            <person name="Hug L.A."/>
            <person name="Sharon I."/>
            <person name="Castelle C.J."/>
            <person name="Probst A.J."/>
            <person name="Thomas B.C."/>
            <person name="Singh A."/>
            <person name="Wilkins M.J."/>
            <person name="Karaoz U."/>
            <person name="Brodie E.L."/>
            <person name="Williams K.H."/>
            <person name="Hubbard S.S."/>
            <person name="Banfield J.F."/>
        </authorList>
    </citation>
    <scope>NUCLEOTIDE SEQUENCE [LARGE SCALE GENOMIC DNA]</scope>
</reference>
<sequence>MIFNKIGQKAYRVGLLTCGIMSVAGCVKQPTKYDLIVNEINALIPQRPVSVVADYRTGDCRGYYSTSSHQVVIEGGVRANGPDTIVHEMGHAVFRVLTHFDPRTGRSQDELWRKIYAFSLTANNFELVRDSRYRGELKICYGRIERNKIGHPWENESELFASSFMVYRQYPDEFVEKITAREASRENRAFGRLVFVYLRDKVFNGRTFSKTDPFKHDKID</sequence>
<dbReference type="SUPFAM" id="SSF55486">
    <property type="entry name" value="Metalloproteases ('zincins'), catalytic domain"/>
    <property type="match status" value="1"/>
</dbReference>
<gene>
    <name evidence="1" type="ORF">A3K49_00780</name>
</gene>
<dbReference type="GO" id="GO:0008237">
    <property type="term" value="F:metallopeptidase activity"/>
    <property type="evidence" value="ECO:0007669"/>
    <property type="project" value="InterPro"/>
</dbReference>
<evidence type="ECO:0008006" key="3">
    <source>
        <dbReference type="Google" id="ProtNLM"/>
    </source>
</evidence>
<dbReference type="InterPro" id="IPR024079">
    <property type="entry name" value="MetalloPept_cat_dom_sf"/>
</dbReference>
<accession>A0A1F4T4B2</accession>
<comment type="caution">
    <text evidence="1">The sequence shown here is derived from an EMBL/GenBank/DDBJ whole genome shotgun (WGS) entry which is preliminary data.</text>
</comment>